<sequence>MNIFKFLEEENDYKRKLFVTKFYDNIPWQYFLEIEEDQEIPTIQEMKEKLLSVVDHIKDTLTMHSMLKDNSKMHKFILVSKAHQQFRSGGFPLEHLFNAQIEIYKNTRILTRLLQSTEALNDNFLKADEKGYVDIISLQEQMLPIMKWDMFWYILSYSQHLQIEDTKVRSKNNWRKTVSNVYSLCCAKNNRTTNSRIGHDKIIEKEISEEDTTKEEITEEDMSEEEITEEDMSEEEITEEEITEEEITEEYISKEE</sequence>
<feature type="region of interest" description="Disordered" evidence="1">
    <location>
        <begin position="207"/>
        <end position="256"/>
    </location>
</feature>
<dbReference type="Proteomes" id="UP001439008">
    <property type="component" value="Unassembled WGS sequence"/>
</dbReference>
<organism evidence="2 3">
    <name type="scientific">Bonamia ostreae</name>
    <dbReference type="NCBI Taxonomy" id="126728"/>
    <lineage>
        <taxon>Eukaryota</taxon>
        <taxon>Sar</taxon>
        <taxon>Rhizaria</taxon>
        <taxon>Endomyxa</taxon>
        <taxon>Ascetosporea</taxon>
        <taxon>Haplosporida</taxon>
        <taxon>Bonamia</taxon>
    </lineage>
</organism>
<evidence type="ECO:0000313" key="2">
    <source>
        <dbReference type="EMBL" id="MES1921779.1"/>
    </source>
</evidence>
<reference evidence="2 3" key="1">
    <citation type="journal article" date="2024" name="BMC Biol.">
        <title>Comparative genomics of Ascetosporea gives new insight into the evolutionary basis for animal parasitism in Rhizaria.</title>
        <authorList>
            <person name="Hiltunen Thoren M."/>
            <person name="Onut-Brannstrom I."/>
            <person name="Alfjorden A."/>
            <person name="Peckova H."/>
            <person name="Swords F."/>
            <person name="Hooper C."/>
            <person name="Holzer A.S."/>
            <person name="Bass D."/>
            <person name="Burki F."/>
        </authorList>
    </citation>
    <scope>NUCLEOTIDE SEQUENCE [LARGE SCALE GENOMIC DNA]</scope>
    <source>
        <strain evidence="2">20-A016</strain>
    </source>
</reference>
<accession>A0ABV2AQL6</accession>
<feature type="compositionally biased region" description="Acidic residues" evidence="1">
    <location>
        <begin position="207"/>
        <end position="249"/>
    </location>
</feature>
<protein>
    <submittedName>
        <fullName evidence="2">Uncharacterized protein</fullName>
    </submittedName>
</protein>
<name>A0ABV2AQL6_9EUKA</name>
<dbReference type="EMBL" id="JBDODL010001754">
    <property type="protein sequence ID" value="MES1921779.1"/>
    <property type="molecule type" value="Genomic_DNA"/>
</dbReference>
<evidence type="ECO:0000313" key="3">
    <source>
        <dbReference type="Proteomes" id="UP001439008"/>
    </source>
</evidence>
<keyword evidence="3" id="KW-1185">Reference proteome</keyword>
<gene>
    <name evidence="2" type="ORF">MHBO_003309</name>
</gene>
<proteinExistence type="predicted"/>
<evidence type="ECO:0000256" key="1">
    <source>
        <dbReference type="SAM" id="MobiDB-lite"/>
    </source>
</evidence>
<comment type="caution">
    <text evidence="2">The sequence shown here is derived from an EMBL/GenBank/DDBJ whole genome shotgun (WGS) entry which is preliminary data.</text>
</comment>
<feature type="non-terminal residue" evidence="2">
    <location>
        <position position="256"/>
    </location>
</feature>